<organism evidence="1 2">
    <name type="scientific">Levilactobacillus senmaizukei DSM 21775 = NBRC 103853</name>
    <dbReference type="NCBI Taxonomy" id="1423803"/>
    <lineage>
        <taxon>Bacteria</taxon>
        <taxon>Bacillati</taxon>
        <taxon>Bacillota</taxon>
        <taxon>Bacilli</taxon>
        <taxon>Lactobacillales</taxon>
        <taxon>Lactobacillaceae</taxon>
        <taxon>Levilactobacillus</taxon>
    </lineage>
</organism>
<reference evidence="1 2" key="1">
    <citation type="journal article" date="2015" name="Genome Announc.">
        <title>Expanding the biotechnology potential of lactobacilli through comparative genomics of 213 strains and associated genera.</title>
        <authorList>
            <person name="Sun Z."/>
            <person name="Harris H.M."/>
            <person name="McCann A."/>
            <person name="Guo C."/>
            <person name="Argimon S."/>
            <person name="Zhang W."/>
            <person name="Yang X."/>
            <person name="Jeffery I.B."/>
            <person name="Cooney J.C."/>
            <person name="Kagawa T.F."/>
            <person name="Liu W."/>
            <person name="Song Y."/>
            <person name="Salvetti E."/>
            <person name="Wrobel A."/>
            <person name="Rasinkangas P."/>
            <person name="Parkhill J."/>
            <person name="Rea M.C."/>
            <person name="O'Sullivan O."/>
            <person name="Ritari J."/>
            <person name="Douillard F.P."/>
            <person name="Paul Ross R."/>
            <person name="Yang R."/>
            <person name="Briner A.E."/>
            <person name="Felis G.E."/>
            <person name="de Vos W.M."/>
            <person name="Barrangou R."/>
            <person name="Klaenhammer T.R."/>
            <person name="Caufield P.W."/>
            <person name="Cui Y."/>
            <person name="Zhang H."/>
            <person name="O'Toole P.W."/>
        </authorList>
    </citation>
    <scope>NUCLEOTIDE SEQUENCE [LARGE SCALE GENOMIC DNA]</scope>
    <source>
        <strain evidence="1 2">DSM 21775</strain>
    </source>
</reference>
<dbReference type="Proteomes" id="UP000051589">
    <property type="component" value="Unassembled WGS sequence"/>
</dbReference>
<dbReference type="AlphaFoldDB" id="A0A0R2DMT7"/>
<dbReference type="PATRIC" id="fig|1423803.3.peg.321"/>
<keyword evidence="2" id="KW-1185">Reference proteome</keyword>
<proteinExistence type="predicted"/>
<gene>
    <name evidence="1" type="ORF">FD13_GL000326</name>
</gene>
<sequence>MLKLAEVLTAINVFDVFGQSANSPYAGANTPKLNAQFVGYTPEMSFDIDNQPKLARNNERKLRNIEKEVREEFRERLVKLGGADLEENLKTFNDLITTFRDRIEKEITTSDNLDLSSLTTTGEWVTYWRNDSKLVQLKNEQQRSQMF</sequence>
<accession>A0A0R2DMT7</accession>
<protein>
    <submittedName>
        <fullName evidence="1">Uncharacterized protein</fullName>
    </submittedName>
</protein>
<comment type="caution">
    <text evidence="1">The sequence shown here is derived from an EMBL/GenBank/DDBJ whole genome shotgun (WGS) entry which is preliminary data.</text>
</comment>
<name>A0A0R2DMT7_9LACO</name>
<evidence type="ECO:0000313" key="1">
    <source>
        <dbReference type="EMBL" id="KRN02023.1"/>
    </source>
</evidence>
<evidence type="ECO:0000313" key="2">
    <source>
        <dbReference type="Proteomes" id="UP000051589"/>
    </source>
</evidence>
<dbReference type="EMBL" id="AYZH01000011">
    <property type="protein sequence ID" value="KRN02023.1"/>
    <property type="molecule type" value="Genomic_DNA"/>
</dbReference>